<protein>
    <submittedName>
        <fullName evidence="1">Uncharacterized protein</fullName>
    </submittedName>
</protein>
<proteinExistence type="predicted"/>
<keyword evidence="2" id="KW-1185">Reference proteome</keyword>
<reference evidence="1" key="1">
    <citation type="journal article" date="2023" name="Nat. Commun.">
        <title>Diploid and tetraploid genomes of Acorus and the evolution of monocots.</title>
        <authorList>
            <person name="Ma L."/>
            <person name="Liu K.W."/>
            <person name="Li Z."/>
            <person name="Hsiao Y.Y."/>
            <person name="Qi Y."/>
            <person name="Fu T."/>
            <person name="Tang G.D."/>
            <person name="Zhang D."/>
            <person name="Sun W.H."/>
            <person name="Liu D.K."/>
            <person name="Li Y."/>
            <person name="Chen G.Z."/>
            <person name="Liu X.D."/>
            <person name="Liao X.Y."/>
            <person name="Jiang Y.T."/>
            <person name="Yu X."/>
            <person name="Hao Y."/>
            <person name="Huang J."/>
            <person name="Zhao X.W."/>
            <person name="Ke S."/>
            <person name="Chen Y.Y."/>
            <person name="Wu W.L."/>
            <person name="Hsu J.L."/>
            <person name="Lin Y.F."/>
            <person name="Huang M.D."/>
            <person name="Li C.Y."/>
            <person name="Huang L."/>
            <person name="Wang Z.W."/>
            <person name="Zhao X."/>
            <person name="Zhong W.Y."/>
            <person name="Peng D.H."/>
            <person name="Ahmad S."/>
            <person name="Lan S."/>
            <person name="Zhang J.S."/>
            <person name="Tsai W.C."/>
            <person name="Van de Peer Y."/>
            <person name="Liu Z.J."/>
        </authorList>
    </citation>
    <scope>NUCLEOTIDE SEQUENCE</scope>
    <source>
        <strain evidence="1">SCP</strain>
    </source>
</reference>
<dbReference type="Proteomes" id="UP001179952">
    <property type="component" value="Unassembled WGS sequence"/>
</dbReference>
<gene>
    <name evidence="1" type="ORF">QJS04_geneDACA022914</name>
</gene>
<organism evidence="1 2">
    <name type="scientific">Acorus gramineus</name>
    <name type="common">Dwarf sweet flag</name>
    <dbReference type="NCBI Taxonomy" id="55184"/>
    <lineage>
        <taxon>Eukaryota</taxon>
        <taxon>Viridiplantae</taxon>
        <taxon>Streptophyta</taxon>
        <taxon>Embryophyta</taxon>
        <taxon>Tracheophyta</taxon>
        <taxon>Spermatophyta</taxon>
        <taxon>Magnoliopsida</taxon>
        <taxon>Liliopsida</taxon>
        <taxon>Acoraceae</taxon>
        <taxon>Acorus</taxon>
    </lineage>
</organism>
<evidence type="ECO:0000313" key="1">
    <source>
        <dbReference type="EMBL" id="KAK1257368.1"/>
    </source>
</evidence>
<reference evidence="1" key="2">
    <citation type="submission" date="2023-06" db="EMBL/GenBank/DDBJ databases">
        <authorList>
            <person name="Ma L."/>
            <person name="Liu K.-W."/>
            <person name="Li Z."/>
            <person name="Hsiao Y.-Y."/>
            <person name="Qi Y."/>
            <person name="Fu T."/>
            <person name="Tang G."/>
            <person name="Zhang D."/>
            <person name="Sun W.-H."/>
            <person name="Liu D.-K."/>
            <person name="Li Y."/>
            <person name="Chen G.-Z."/>
            <person name="Liu X.-D."/>
            <person name="Liao X.-Y."/>
            <person name="Jiang Y.-T."/>
            <person name="Yu X."/>
            <person name="Hao Y."/>
            <person name="Huang J."/>
            <person name="Zhao X.-W."/>
            <person name="Ke S."/>
            <person name="Chen Y.-Y."/>
            <person name="Wu W.-L."/>
            <person name="Hsu J.-L."/>
            <person name="Lin Y.-F."/>
            <person name="Huang M.-D."/>
            <person name="Li C.-Y."/>
            <person name="Huang L."/>
            <person name="Wang Z.-W."/>
            <person name="Zhao X."/>
            <person name="Zhong W.-Y."/>
            <person name="Peng D.-H."/>
            <person name="Ahmad S."/>
            <person name="Lan S."/>
            <person name="Zhang J.-S."/>
            <person name="Tsai W.-C."/>
            <person name="Van De Peer Y."/>
            <person name="Liu Z.-J."/>
        </authorList>
    </citation>
    <scope>NUCLEOTIDE SEQUENCE</scope>
    <source>
        <strain evidence="1">SCP</strain>
        <tissue evidence="1">Leaves</tissue>
    </source>
</reference>
<dbReference type="AlphaFoldDB" id="A0AAV9A0T9"/>
<comment type="caution">
    <text evidence="1">The sequence shown here is derived from an EMBL/GenBank/DDBJ whole genome shotgun (WGS) entry which is preliminary data.</text>
</comment>
<sequence>MDDLRCDSFTYGKNSIIWSPRLCGDLRDDEALELTRFLELLQGVKLKLEEENVVRWMMALQPDFSNFIPPKIHRKNFAYLKSNAFRPIKPPAK</sequence>
<dbReference type="EMBL" id="JAUJYN010000046">
    <property type="protein sequence ID" value="KAK1257368.1"/>
    <property type="molecule type" value="Genomic_DNA"/>
</dbReference>
<accession>A0AAV9A0T9</accession>
<evidence type="ECO:0000313" key="2">
    <source>
        <dbReference type="Proteomes" id="UP001179952"/>
    </source>
</evidence>
<name>A0AAV9A0T9_ACOGR</name>